<dbReference type="InterPro" id="IPR002156">
    <property type="entry name" value="RNaseH_domain"/>
</dbReference>
<reference evidence="2 3" key="1">
    <citation type="journal article" date="2019" name="Genome Biol. Evol.">
        <title>Insights into the evolution of the New World diploid cottons (Gossypium, subgenus Houzingenia) based on genome sequencing.</title>
        <authorList>
            <person name="Grover C.E."/>
            <person name="Arick M.A. 2nd"/>
            <person name="Thrash A."/>
            <person name="Conover J.L."/>
            <person name="Sanders W.S."/>
            <person name="Peterson D.G."/>
            <person name="Frelichowski J.E."/>
            <person name="Scheffler J.A."/>
            <person name="Scheffler B.E."/>
            <person name="Wendel J.F."/>
        </authorList>
    </citation>
    <scope>NUCLEOTIDE SEQUENCE [LARGE SCALE GENOMIC DNA]</scope>
    <source>
        <strain evidence="2">0</strain>
        <tissue evidence="2">Leaf</tissue>
    </source>
</reference>
<sequence>GGIVRGQAGNWVFSFNRFSGSCSVFEAELWGILDGLDILSN</sequence>
<dbReference type="GO" id="GO:0004523">
    <property type="term" value="F:RNA-DNA hybrid ribonuclease activity"/>
    <property type="evidence" value="ECO:0007669"/>
    <property type="project" value="InterPro"/>
</dbReference>
<dbReference type="AlphaFoldDB" id="A0A7J9FY22"/>
<proteinExistence type="predicted"/>
<comment type="caution">
    <text evidence="2">The sequence shown here is derived from an EMBL/GenBank/DDBJ whole genome shotgun (WGS) entry which is preliminary data.</text>
</comment>
<keyword evidence="3" id="KW-1185">Reference proteome</keyword>
<protein>
    <recommendedName>
        <fullName evidence="1">RNase H type-1 domain-containing protein</fullName>
    </recommendedName>
</protein>
<gene>
    <name evidence="2" type="ORF">Gohar_014838</name>
</gene>
<feature type="domain" description="RNase H type-1" evidence="1">
    <location>
        <begin position="1"/>
        <end position="38"/>
    </location>
</feature>
<organism evidence="2 3">
    <name type="scientific">Gossypium harknessii</name>
    <dbReference type="NCBI Taxonomy" id="34285"/>
    <lineage>
        <taxon>Eukaryota</taxon>
        <taxon>Viridiplantae</taxon>
        <taxon>Streptophyta</taxon>
        <taxon>Embryophyta</taxon>
        <taxon>Tracheophyta</taxon>
        <taxon>Spermatophyta</taxon>
        <taxon>Magnoliopsida</taxon>
        <taxon>eudicotyledons</taxon>
        <taxon>Gunneridae</taxon>
        <taxon>Pentapetalae</taxon>
        <taxon>rosids</taxon>
        <taxon>malvids</taxon>
        <taxon>Malvales</taxon>
        <taxon>Malvaceae</taxon>
        <taxon>Malvoideae</taxon>
        <taxon>Gossypium</taxon>
    </lineage>
</organism>
<dbReference type="Pfam" id="PF13456">
    <property type="entry name" value="RVT_3"/>
    <property type="match status" value="1"/>
</dbReference>
<dbReference type="GO" id="GO:0003676">
    <property type="term" value="F:nucleic acid binding"/>
    <property type="evidence" value="ECO:0007669"/>
    <property type="project" value="InterPro"/>
</dbReference>
<evidence type="ECO:0000259" key="1">
    <source>
        <dbReference type="Pfam" id="PF13456"/>
    </source>
</evidence>
<evidence type="ECO:0000313" key="2">
    <source>
        <dbReference type="EMBL" id="MBA0790173.1"/>
    </source>
</evidence>
<dbReference type="Proteomes" id="UP000593560">
    <property type="component" value="Unassembled WGS sequence"/>
</dbReference>
<accession>A0A7J9FY22</accession>
<feature type="non-terminal residue" evidence="2">
    <location>
        <position position="1"/>
    </location>
</feature>
<name>A0A7J9FY22_9ROSI</name>
<dbReference type="EMBL" id="JABFAD010000001">
    <property type="protein sequence ID" value="MBA0790173.1"/>
    <property type="molecule type" value="Genomic_DNA"/>
</dbReference>
<evidence type="ECO:0000313" key="3">
    <source>
        <dbReference type="Proteomes" id="UP000593560"/>
    </source>
</evidence>
<dbReference type="OrthoDB" id="956692at2759"/>